<comment type="caution">
    <text evidence="2">The sequence shown here is derived from an EMBL/GenBank/DDBJ whole genome shotgun (WGS) entry which is preliminary data.</text>
</comment>
<dbReference type="EMBL" id="RCNR01000003">
    <property type="protein sequence ID" value="MUH34569.1"/>
    <property type="molecule type" value="Genomic_DNA"/>
</dbReference>
<protein>
    <submittedName>
        <fullName evidence="2">Uncharacterized protein</fullName>
    </submittedName>
</protein>
<evidence type="ECO:0000256" key="1">
    <source>
        <dbReference type="SAM" id="SignalP"/>
    </source>
</evidence>
<dbReference type="AlphaFoldDB" id="A0A7X2ZQK5"/>
<feature type="signal peptide" evidence="1">
    <location>
        <begin position="1"/>
        <end position="19"/>
    </location>
</feature>
<gene>
    <name evidence="2" type="ORF">D9O36_01835</name>
</gene>
<accession>A0A7X2ZQK5</accession>
<feature type="chain" id="PRO_5031021922" evidence="1">
    <location>
        <begin position="20"/>
        <end position="134"/>
    </location>
</feature>
<reference evidence="2 3" key="1">
    <citation type="journal article" date="2019" name="Mar. Drugs">
        <title>Comparative Genomics and CAZyme Genome Repertoires of Marine Zobellia amurskyensis KMM 3526(T) and Zobellia laminariae KMM 3676(T).</title>
        <authorList>
            <person name="Chernysheva N."/>
            <person name="Bystritskaya E."/>
            <person name="Stenkova A."/>
            <person name="Golovkin I."/>
            <person name="Nedashkovskaya O."/>
            <person name="Isaeva M."/>
        </authorList>
    </citation>
    <scope>NUCLEOTIDE SEQUENCE [LARGE SCALE GENOMIC DNA]</scope>
    <source>
        <strain evidence="2 3">KMM 3526</strain>
    </source>
</reference>
<proteinExistence type="predicted"/>
<keyword evidence="3" id="KW-1185">Reference proteome</keyword>
<keyword evidence="1" id="KW-0732">Signal</keyword>
<evidence type="ECO:0000313" key="2">
    <source>
        <dbReference type="EMBL" id="MUH34569.1"/>
    </source>
</evidence>
<name>A0A7X2ZQK5_9FLAO</name>
<evidence type="ECO:0000313" key="3">
    <source>
        <dbReference type="Proteomes" id="UP000540519"/>
    </source>
</evidence>
<dbReference type="OrthoDB" id="674844at2"/>
<organism evidence="2 3">
    <name type="scientific">Zobellia amurskyensis</name>
    <dbReference type="NCBI Taxonomy" id="248905"/>
    <lineage>
        <taxon>Bacteria</taxon>
        <taxon>Pseudomonadati</taxon>
        <taxon>Bacteroidota</taxon>
        <taxon>Flavobacteriia</taxon>
        <taxon>Flavobacteriales</taxon>
        <taxon>Flavobacteriaceae</taxon>
        <taxon>Zobellia</taxon>
    </lineage>
</organism>
<dbReference type="Proteomes" id="UP000540519">
    <property type="component" value="Unassembled WGS sequence"/>
</dbReference>
<sequence length="134" mass="15901">MNKIILTVIILLTTMGSIAQSLSENNPETINQNVEKEILTYRLFPTQNMWTFIKLNTRNGKMWQVQYSMDVNKRFESNLSLISLVDIDYEVDNRFTLYPTQNTWNFILLDQIDGRTWQVQWSIDYGKRGIMRIN</sequence>